<dbReference type="AlphaFoldDB" id="A0A4Y7T731"/>
<protein>
    <submittedName>
        <fullName evidence="1">Uncharacterized protein</fullName>
    </submittedName>
</protein>
<dbReference type="Proteomes" id="UP000298030">
    <property type="component" value="Unassembled WGS sequence"/>
</dbReference>
<accession>A0A4Y7T731</accession>
<evidence type="ECO:0000313" key="2">
    <source>
        <dbReference type="Proteomes" id="UP000298030"/>
    </source>
</evidence>
<sequence>MARCRLPHNAALFGREHDGKAGHEASMWQCSAPRILILMAQRLLIGRRLGGLGAGSGFVASCPLFSSKKGEQCGPLACFGACESG</sequence>
<gene>
    <name evidence="1" type="ORF">FA13DRAFT_605682</name>
</gene>
<proteinExistence type="predicted"/>
<reference evidence="1 2" key="1">
    <citation type="journal article" date="2019" name="Nat. Ecol. Evol.">
        <title>Megaphylogeny resolves global patterns of mushroom evolution.</title>
        <authorList>
            <person name="Varga T."/>
            <person name="Krizsan K."/>
            <person name="Foldi C."/>
            <person name="Dima B."/>
            <person name="Sanchez-Garcia M."/>
            <person name="Sanchez-Ramirez S."/>
            <person name="Szollosi G.J."/>
            <person name="Szarkandi J.G."/>
            <person name="Papp V."/>
            <person name="Albert L."/>
            <person name="Andreopoulos W."/>
            <person name="Angelini C."/>
            <person name="Antonin V."/>
            <person name="Barry K.W."/>
            <person name="Bougher N.L."/>
            <person name="Buchanan P."/>
            <person name="Buyck B."/>
            <person name="Bense V."/>
            <person name="Catcheside P."/>
            <person name="Chovatia M."/>
            <person name="Cooper J."/>
            <person name="Damon W."/>
            <person name="Desjardin D."/>
            <person name="Finy P."/>
            <person name="Geml J."/>
            <person name="Haridas S."/>
            <person name="Hughes K."/>
            <person name="Justo A."/>
            <person name="Karasinski D."/>
            <person name="Kautmanova I."/>
            <person name="Kiss B."/>
            <person name="Kocsube S."/>
            <person name="Kotiranta H."/>
            <person name="LaButti K.M."/>
            <person name="Lechner B.E."/>
            <person name="Liimatainen K."/>
            <person name="Lipzen A."/>
            <person name="Lukacs Z."/>
            <person name="Mihaltcheva S."/>
            <person name="Morgado L.N."/>
            <person name="Niskanen T."/>
            <person name="Noordeloos M.E."/>
            <person name="Ohm R.A."/>
            <person name="Ortiz-Santana B."/>
            <person name="Ovrebo C."/>
            <person name="Racz N."/>
            <person name="Riley R."/>
            <person name="Savchenko A."/>
            <person name="Shiryaev A."/>
            <person name="Soop K."/>
            <person name="Spirin V."/>
            <person name="Szebenyi C."/>
            <person name="Tomsovsky M."/>
            <person name="Tulloss R.E."/>
            <person name="Uehling J."/>
            <person name="Grigoriev I.V."/>
            <person name="Vagvolgyi C."/>
            <person name="Papp T."/>
            <person name="Martin F.M."/>
            <person name="Miettinen O."/>
            <person name="Hibbett D.S."/>
            <person name="Nagy L.G."/>
        </authorList>
    </citation>
    <scope>NUCLEOTIDE SEQUENCE [LARGE SCALE GENOMIC DNA]</scope>
    <source>
        <strain evidence="1 2">FP101781</strain>
    </source>
</reference>
<keyword evidence="2" id="KW-1185">Reference proteome</keyword>
<dbReference type="EMBL" id="QPFP01000025">
    <property type="protein sequence ID" value="TEB29983.1"/>
    <property type="molecule type" value="Genomic_DNA"/>
</dbReference>
<name>A0A4Y7T731_COPMI</name>
<comment type="caution">
    <text evidence="1">The sequence shown here is derived from an EMBL/GenBank/DDBJ whole genome shotgun (WGS) entry which is preliminary data.</text>
</comment>
<evidence type="ECO:0000313" key="1">
    <source>
        <dbReference type="EMBL" id="TEB29983.1"/>
    </source>
</evidence>
<organism evidence="1 2">
    <name type="scientific">Coprinellus micaceus</name>
    <name type="common">Glistening ink-cap mushroom</name>
    <name type="synonym">Coprinus micaceus</name>
    <dbReference type="NCBI Taxonomy" id="71717"/>
    <lineage>
        <taxon>Eukaryota</taxon>
        <taxon>Fungi</taxon>
        <taxon>Dikarya</taxon>
        <taxon>Basidiomycota</taxon>
        <taxon>Agaricomycotina</taxon>
        <taxon>Agaricomycetes</taxon>
        <taxon>Agaricomycetidae</taxon>
        <taxon>Agaricales</taxon>
        <taxon>Agaricineae</taxon>
        <taxon>Psathyrellaceae</taxon>
        <taxon>Coprinellus</taxon>
    </lineage>
</organism>